<name>A0ABD0M733_9CAEN</name>
<keyword evidence="3" id="KW-1185">Reference proteome</keyword>
<dbReference type="AlphaFoldDB" id="A0ABD0M733"/>
<sequence>MSEASHGDAANTMVFPWLFVTYRVTWVSSIMRLLDPFATTLRGSALQVRIFGSRSCLSERNALSQEIQWQGFMRGLGVPFSPTKAQLETALGTQIRLQRIQSGARDRLEFSSDLGPPGPGASIGESFPKKPTFLKPNADWNK</sequence>
<evidence type="ECO:0000313" key="3">
    <source>
        <dbReference type="Proteomes" id="UP001519460"/>
    </source>
</evidence>
<feature type="region of interest" description="Disordered" evidence="1">
    <location>
        <begin position="106"/>
        <end position="142"/>
    </location>
</feature>
<dbReference type="Proteomes" id="UP001519460">
    <property type="component" value="Unassembled WGS sequence"/>
</dbReference>
<organism evidence="2 3">
    <name type="scientific">Batillaria attramentaria</name>
    <dbReference type="NCBI Taxonomy" id="370345"/>
    <lineage>
        <taxon>Eukaryota</taxon>
        <taxon>Metazoa</taxon>
        <taxon>Spiralia</taxon>
        <taxon>Lophotrochozoa</taxon>
        <taxon>Mollusca</taxon>
        <taxon>Gastropoda</taxon>
        <taxon>Caenogastropoda</taxon>
        <taxon>Sorbeoconcha</taxon>
        <taxon>Cerithioidea</taxon>
        <taxon>Batillariidae</taxon>
        <taxon>Batillaria</taxon>
    </lineage>
</organism>
<evidence type="ECO:0000256" key="1">
    <source>
        <dbReference type="SAM" id="MobiDB-lite"/>
    </source>
</evidence>
<accession>A0ABD0M733</accession>
<dbReference type="EMBL" id="JACVVK020000004">
    <property type="protein sequence ID" value="KAK7507300.1"/>
    <property type="molecule type" value="Genomic_DNA"/>
</dbReference>
<evidence type="ECO:0000313" key="2">
    <source>
        <dbReference type="EMBL" id="KAK7507300.1"/>
    </source>
</evidence>
<comment type="caution">
    <text evidence="2">The sequence shown here is derived from an EMBL/GenBank/DDBJ whole genome shotgun (WGS) entry which is preliminary data.</text>
</comment>
<protein>
    <submittedName>
        <fullName evidence="2">Uncharacterized protein</fullName>
    </submittedName>
</protein>
<gene>
    <name evidence="2" type="ORF">BaRGS_00001235</name>
</gene>
<feature type="non-terminal residue" evidence="2">
    <location>
        <position position="142"/>
    </location>
</feature>
<proteinExistence type="predicted"/>
<reference evidence="2 3" key="1">
    <citation type="journal article" date="2023" name="Sci. Data">
        <title>Genome assembly of the Korean intertidal mud-creeper Batillaria attramentaria.</title>
        <authorList>
            <person name="Patra A.K."/>
            <person name="Ho P.T."/>
            <person name="Jun S."/>
            <person name="Lee S.J."/>
            <person name="Kim Y."/>
            <person name="Won Y.J."/>
        </authorList>
    </citation>
    <scope>NUCLEOTIDE SEQUENCE [LARGE SCALE GENOMIC DNA]</scope>
    <source>
        <strain evidence="2">Wonlab-2016</strain>
    </source>
</reference>